<accession>A0AAD7WIS4</accession>
<feature type="transmembrane region" description="Helical" evidence="6">
    <location>
        <begin position="64"/>
        <end position="84"/>
    </location>
</feature>
<evidence type="ECO:0000256" key="6">
    <source>
        <dbReference type="SAM" id="Phobius"/>
    </source>
</evidence>
<dbReference type="Pfam" id="PF04103">
    <property type="entry name" value="CD20"/>
    <property type="match status" value="1"/>
</dbReference>
<evidence type="ECO:0000256" key="4">
    <source>
        <dbReference type="ARBA" id="ARBA00022989"/>
    </source>
</evidence>
<dbReference type="AlphaFoldDB" id="A0AAD7WIS4"/>
<evidence type="ECO:0008006" key="9">
    <source>
        <dbReference type="Google" id="ProtNLM"/>
    </source>
</evidence>
<dbReference type="Proteomes" id="UP001221898">
    <property type="component" value="Unassembled WGS sequence"/>
</dbReference>
<evidence type="ECO:0000313" key="7">
    <source>
        <dbReference type="EMBL" id="KAJ8398472.1"/>
    </source>
</evidence>
<comment type="caution">
    <text evidence="7">The sequence shown here is derived from an EMBL/GenBank/DDBJ whole genome shotgun (WGS) entry which is preliminary data.</text>
</comment>
<gene>
    <name evidence="7" type="ORF">AAFF_G00427270</name>
</gene>
<dbReference type="InterPro" id="IPR030417">
    <property type="entry name" value="MS4A"/>
</dbReference>
<comment type="similarity">
    <text evidence="2">Belongs to the MS4A family.</text>
</comment>
<evidence type="ECO:0000256" key="1">
    <source>
        <dbReference type="ARBA" id="ARBA00004141"/>
    </source>
</evidence>
<keyword evidence="3 6" id="KW-0812">Transmembrane</keyword>
<keyword evidence="4 6" id="KW-1133">Transmembrane helix</keyword>
<keyword evidence="5 6" id="KW-0472">Membrane</keyword>
<dbReference type="PANTHER" id="PTHR23320">
    <property type="entry name" value="MEMBRANE-SPANNING 4-DOMAINS SUBFAMILY A MS4A -RELATED"/>
    <property type="match status" value="1"/>
</dbReference>
<dbReference type="PANTHER" id="PTHR23320:SF128">
    <property type="entry name" value="MEMBRANE-SPANNING 4-DOMAINS SUBFAMILY A MEMBER 4A"/>
    <property type="match status" value="1"/>
</dbReference>
<evidence type="ECO:0000256" key="2">
    <source>
        <dbReference type="ARBA" id="ARBA00009565"/>
    </source>
</evidence>
<organism evidence="7 8">
    <name type="scientific">Aldrovandia affinis</name>
    <dbReference type="NCBI Taxonomy" id="143900"/>
    <lineage>
        <taxon>Eukaryota</taxon>
        <taxon>Metazoa</taxon>
        <taxon>Chordata</taxon>
        <taxon>Craniata</taxon>
        <taxon>Vertebrata</taxon>
        <taxon>Euteleostomi</taxon>
        <taxon>Actinopterygii</taxon>
        <taxon>Neopterygii</taxon>
        <taxon>Teleostei</taxon>
        <taxon>Notacanthiformes</taxon>
        <taxon>Halosauridae</taxon>
        <taxon>Aldrovandia</taxon>
    </lineage>
</organism>
<dbReference type="InterPro" id="IPR007237">
    <property type="entry name" value="CD20-like"/>
</dbReference>
<feature type="transmembrane region" description="Helical" evidence="6">
    <location>
        <begin position="126"/>
        <end position="146"/>
    </location>
</feature>
<feature type="transmembrane region" description="Helical" evidence="6">
    <location>
        <begin position="90"/>
        <end position="114"/>
    </location>
</feature>
<keyword evidence="8" id="KW-1185">Reference proteome</keyword>
<evidence type="ECO:0000256" key="3">
    <source>
        <dbReference type="ARBA" id="ARBA00022692"/>
    </source>
</evidence>
<proteinExistence type="inferred from homology"/>
<reference evidence="7" key="1">
    <citation type="journal article" date="2023" name="Science">
        <title>Genome structures resolve the early diversification of teleost fishes.</title>
        <authorList>
            <person name="Parey E."/>
            <person name="Louis A."/>
            <person name="Montfort J."/>
            <person name="Bouchez O."/>
            <person name="Roques C."/>
            <person name="Iampietro C."/>
            <person name="Lluch J."/>
            <person name="Castinel A."/>
            <person name="Donnadieu C."/>
            <person name="Desvignes T."/>
            <person name="Floi Bucao C."/>
            <person name="Jouanno E."/>
            <person name="Wen M."/>
            <person name="Mejri S."/>
            <person name="Dirks R."/>
            <person name="Jansen H."/>
            <person name="Henkel C."/>
            <person name="Chen W.J."/>
            <person name="Zahm M."/>
            <person name="Cabau C."/>
            <person name="Klopp C."/>
            <person name="Thompson A.W."/>
            <person name="Robinson-Rechavi M."/>
            <person name="Braasch I."/>
            <person name="Lecointre G."/>
            <person name="Bobe J."/>
            <person name="Postlethwait J.H."/>
            <person name="Berthelot C."/>
            <person name="Roest Crollius H."/>
            <person name="Guiguen Y."/>
        </authorList>
    </citation>
    <scope>NUCLEOTIDE SEQUENCE</scope>
    <source>
        <strain evidence="7">NC1722</strain>
    </source>
</reference>
<comment type="subcellular location">
    <subcellularLocation>
        <location evidence="1">Membrane</location>
        <topology evidence="1">Multi-pass membrane protein</topology>
    </subcellularLocation>
</comment>
<evidence type="ECO:0000313" key="8">
    <source>
        <dbReference type="Proteomes" id="UP001221898"/>
    </source>
</evidence>
<dbReference type="GO" id="GO:0016020">
    <property type="term" value="C:membrane"/>
    <property type="evidence" value="ECO:0007669"/>
    <property type="project" value="UniProtKB-SubCell"/>
</dbReference>
<dbReference type="EMBL" id="JAINUG010000090">
    <property type="protein sequence ID" value="KAJ8398472.1"/>
    <property type="molecule type" value="Genomic_DNA"/>
</dbReference>
<name>A0AAD7WIS4_9TELE</name>
<feature type="transmembrane region" description="Helical" evidence="6">
    <location>
        <begin position="186"/>
        <end position="212"/>
    </location>
</feature>
<protein>
    <recommendedName>
        <fullName evidence="9">Membrane-spanning 4-domains subfamily A member 4A-like</fullName>
    </recommendedName>
</protein>
<evidence type="ECO:0000256" key="5">
    <source>
        <dbReference type="ARBA" id="ARBA00023136"/>
    </source>
</evidence>
<sequence>MGFGVHSNERSLLVKCPALSPTPMGIVVVTHVYPQQSGSAVPTHSTFPNVSSVLGKFLKREPKVLGTVQIMIALVMILFGIVLAVYADNISVYCGILFWGSISYISSGALSVAANNKLNRCLVNGALVMNIFSAIIAAIAIIIFSLDFVIELRNYYCSYSYRDTYDHSCERLQDMYQARSHGISGVLLLFSILEFIISICVSAFACNAVCYYPSEQVVYMPYTSTQVNNVTPGDLLIPAQRDPQVEIF</sequence>